<protein>
    <submittedName>
        <fullName evidence="2">Ketosteroid isomerase-like protein</fullName>
    </submittedName>
</protein>
<dbReference type="Proteomes" id="UP000528322">
    <property type="component" value="Unassembled WGS sequence"/>
</dbReference>
<organism evidence="2 3">
    <name type="scientific">Desulfurispira natronophila</name>
    <dbReference type="NCBI Taxonomy" id="682562"/>
    <lineage>
        <taxon>Bacteria</taxon>
        <taxon>Pseudomonadati</taxon>
        <taxon>Chrysiogenota</taxon>
        <taxon>Chrysiogenia</taxon>
        <taxon>Chrysiogenales</taxon>
        <taxon>Chrysiogenaceae</taxon>
        <taxon>Desulfurispira</taxon>
    </lineage>
</organism>
<evidence type="ECO:0000313" key="3">
    <source>
        <dbReference type="Proteomes" id="UP000528322"/>
    </source>
</evidence>
<dbReference type="AlphaFoldDB" id="A0A7W7Y392"/>
<dbReference type="GO" id="GO:0016853">
    <property type="term" value="F:isomerase activity"/>
    <property type="evidence" value="ECO:0007669"/>
    <property type="project" value="UniProtKB-KW"/>
</dbReference>
<proteinExistence type="predicted"/>
<comment type="caution">
    <text evidence="2">The sequence shown here is derived from an EMBL/GenBank/DDBJ whole genome shotgun (WGS) entry which is preliminary data.</text>
</comment>
<feature type="domain" description="DUF7897" evidence="1">
    <location>
        <begin position="7"/>
        <end position="611"/>
    </location>
</feature>
<evidence type="ECO:0000259" key="1">
    <source>
        <dbReference type="Pfam" id="PF25448"/>
    </source>
</evidence>
<dbReference type="InterPro" id="IPR057219">
    <property type="entry name" value="DUF7897"/>
</dbReference>
<keyword evidence="3" id="KW-1185">Reference proteome</keyword>
<dbReference type="EMBL" id="JACHID010000003">
    <property type="protein sequence ID" value="MBB5021296.1"/>
    <property type="molecule type" value="Genomic_DNA"/>
</dbReference>
<sequence>MQTRFFDDLQKIYQFSHQQYQKRAHWYRVLDGKDPKRQEQLDQFLADIDLPTDREHRLAALTRLIHLRSDSLVQCLKQQGKDEKQIAEATRQAYRWTAQLHQTDHAALLDYVEKQALLTPYYRSFLHGVHQVGVEFNHWFPCWKAHIIDTVNVSLQQEHGTEVMSFLRQRGLLETTDNGSIEADRSYSALCQEKNRWVSRPYFEVFHEQISAIISALRTFQEQLQAHRDDVFGLHNVHHNYLQALVDALAETDLSRLIKRWAEVDRCWMADTGPLQIGHPLEYYEDHYRKAVAPEWDLRMINPELQGENRRSAIVESMYTQQCEEMSCQDHPAFSASLQNLQRAQLYLGRPLLYYGADLEGLFSAQVVPNDEEVSASHGKKIFAFADMVLESLRSRPFMQINAMVYGDEFEKHYRNHLFCQPEQWFALYDALTIGHEYAHVLWMDSRTETAMNCSGQFKNLEEFKATAGGMIAMWQDPQTDDKLLAQSIRDTIRRSVGLIAWMETNEVQPYYIEGLLHLSGLFHSQVLHYQTGQQGLNISLNPESTTLLRQWYNKTYRRIARHYLDYRDAGEFLNEYVYHNGTHWRPRQATAAHFVEHYWQLYREVGRTVDDRDHPDHWRSLCPTASKTSTGV</sequence>
<reference evidence="2 3" key="1">
    <citation type="submission" date="2020-08" db="EMBL/GenBank/DDBJ databases">
        <title>Genomic Encyclopedia of Type Strains, Phase IV (KMG-IV): sequencing the most valuable type-strain genomes for metagenomic binning, comparative biology and taxonomic classification.</title>
        <authorList>
            <person name="Goeker M."/>
        </authorList>
    </citation>
    <scope>NUCLEOTIDE SEQUENCE [LARGE SCALE GENOMIC DNA]</scope>
    <source>
        <strain evidence="2 3">DSM 22071</strain>
    </source>
</reference>
<dbReference type="NCBIfam" id="NF033805">
    <property type="entry name" value="invasion_CiaB"/>
    <property type="match status" value="1"/>
</dbReference>
<gene>
    <name evidence="2" type="ORF">HNR37_000605</name>
</gene>
<keyword evidence="2" id="KW-0413">Isomerase</keyword>
<name>A0A7W7Y392_9BACT</name>
<accession>A0A7W7Y392</accession>
<dbReference type="RefSeq" id="WP_183729744.1">
    <property type="nucleotide sequence ID" value="NZ_JACHID010000003.1"/>
</dbReference>
<evidence type="ECO:0000313" key="2">
    <source>
        <dbReference type="EMBL" id="MBB5021296.1"/>
    </source>
</evidence>
<dbReference type="Pfam" id="PF25448">
    <property type="entry name" value="DUF7897"/>
    <property type="match status" value="1"/>
</dbReference>